<organism evidence="2 3">
    <name type="scientific">Pseudomonas amygdali pv. mori str. 301020</name>
    <dbReference type="NCBI Taxonomy" id="629261"/>
    <lineage>
        <taxon>Bacteria</taxon>
        <taxon>Pseudomonadati</taxon>
        <taxon>Pseudomonadota</taxon>
        <taxon>Gammaproteobacteria</taxon>
        <taxon>Pseudomonadales</taxon>
        <taxon>Pseudomonadaceae</taxon>
        <taxon>Pseudomonas</taxon>
        <taxon>Pseudomonas amygdali</taxon>
    </lineage>
</organism>
<reference evidence="2 3" key="1">
    <citation type="journal article" date="2011" name="PLoS Pathog.">
        <title>Dynamic evolution of pathogenicity revealed by sequencing and comparative genomics of 19 Pseudomonas syringae isolates.</title>
        <authorList>
            <person name="Baltrus D.A."/>
            <person name="Nishimura M.T."/>
            <person name="Romanchuk A."/>
            <person name="Chang J.H."/>
            <person name="Mukhtar M.S."/>
            <person name="Cherkis K."/>
            <person name="Roach J."/>
            <person name="Grant S.R."/>
            <person name="Jones C.D."/>
            <person name="Dangl J.L."/>
        </authorList>
    </citation>
    <scope>NUCLEOTIDE SEQUENCE [LARGE SCALE GENOMIC DNA]</scope>
    <source>
        <strain evidence="2 3">301020</strain>
    </source>
</reference>
<evidence type="ECO:0000256" key="1">
    <source>
        <dbReference type="SAM" id="MobiDB-lite"/>
    </source>
</evidence>
<name>A0A656GJD6_PSEA0</name>
<dbReference type="Proteomes" id="UP000003465">
    <property type="component" value="Unassembled WGS sequence"/>
</dbReference>
<dbReference type="AlphaFoldDB" id="A0A656GJD6"/>
<accession>A0A656GJD6</accession>
<proteinExistence type="predicted"/>
<evidence type="ECO:0000313" key="2">
    <source>
        <dbReference type="EMBL" id="EGH25848.1"/>
    </source>
</evidence>
<evidence type="ECO:0000313" key="3">
    <source>
        <dbReference type="Proteomes" id="UP000003465"/>
    </source>
</evidence>
<sequence>MVDEIQRRPRTSAPPEHADPLSDQRAFYVGAALVAGDALQVLKSENLLVWEFMIALYLKQQSGQCNVPP</sequence>
<dbReference type="EMBL" id="AEAG01001660">
    <property type="protein sequence ID" value="EGH25848.1"/>
    <property type="molecule type" value="Genomic_DNA"/>
</dbReference>
<protein>
    <submittedName>
        <fullName evidence="2">Uncharacterized protein</fullName>
    </submittedName>
</protein>
<comment type="caution">
    <text evidence="2">The sequence shown here is derived from an EMBL/GenBank/DDBJ whole genome shotgun (WGS) entry which is preliminary data.</text>
</comment>
<feature type="region of interest" description="Disordered" evidence="1">
    <location>
        <begin position="1"/>
        <end position="21"/>
    </location>
</feature>
<gene>
    <name evidence="2" type="ORF">PSYMO_32322</name>
</gene>